<protein>
    <submittedName>
        <fullName evidence="1">Uncharacterized protein</fullName>
    </submittedName>
</protein>
<evidence type="ECO:0000313" key="1">
    <source>
        <dbReference type="EMBL" id="RJY19296.1"/>
    </source>
</evidence>
<dbReference type="AlphaFoldDB" id="A0A3A6U1L1"/>
<dbReference type="RefSeq" id="WP_121851891.1">
    <property type="nucleotide sequence ID" value="NZ_CP037952.1"/>
</dbReference>
<accession>A0A3A6U1L1</accession>
<dbReference type="EMBL" id="QYYH01000005">
    <property type="protein sequence ID" value="RJY19296.1"/>
    <property type="molecule type" value="Genomic_DNA"/>
</dbReference>
<reference evidence="1 2" key="1">
    <citation type="submission" date="2018-09" db="EMBL/GenBank/DDBJ databases">
        <title>Phylogeny of the Shewanellaceae, and recommendation for two new genera, Pseudoshewanella and Parashewanella.</title>
        <authorList>
            <person name="Wang G."/>
        </authorList>
    </citation>
    <scope>NUCLEOTIDE SEQUENCE [LARGE SCALE GENOMIC DNA]</scope>
    <source>
        <strain evidence="1 2">KCTC 22492</strain>
    </source>
</reference>
<name>A0A3A6U1L1_9GAMM</name>
<keyword evidence="2" id="KW-1185">Reference proteome</keyword>
<comment type="caution">
    <text evidence="1">The sequence shown here is derived from an EMBL/GenBank/DDBJ whole genome shotgun (WGS) entry which is preliminary data.</text>
</comment>
<gene>
    <name evidence="1" type="ORF">D5R81_01495</name>
</gene>
<sequence>MSQFTVSERPFSFSGKRDLALDAESIQQIKDQSQPNINPLRTIVELVCSMFGVKFEAASKDLFTLTHSKNKYDCDQAMNSLNSQLGEGASGRVQCKEIQENNKTFYQYSLVIDGQDPILLDQVEPPKLLSCVPNIHSLNIRYRLIAIKDHLKGQFEHSKAANEQLELLMTKKWASERELDTYLSYLNRECQSHDVNFYKVSVNDSIEYRMRLADGQEALLRHFEPHAPISKRHNRIQNLVSAEDRRDYARIQAAMNKIK</sequence>
<dbReference type="Proteomes" id="UP000273022">
    <property type="component" value="Unassembled WGS sequence"/>
</dbReference>
<proteinExistence type="predicted"/>
<evidence type="ECO:0000313" key="2">
    <source>
        <dbReference type="Proteomes" id="UP000273022"/>
    </source>
</evidence>
<organism evidence="1 2">
    <name type="scientific">Parashewanella spongiae</name>
    <dbReference type="NCBI Taxonomy" id="342950"/>
    <lineage>
        <taxon>Bacteria</taxon>
        <taxon>Pseudomonadati</taxon>
        <taxon>Pseudomonadota</taxon>
        <taxon>Gammaproteobacteria</taxon>
        <taxon>Alteromonadales</taxon>
        <taxon>Shewanellaceae</taxon>
        <taxon>Parashewanella</taxon>
    </lineage>
</organism>